<protein>
    <submittedName>
        <fullName evidence="1">Uncharacterized protein</fullName>
    </submittedName>
</protein>
<organism evidence="1 2">
    <name type="scientific">Hymenobacter fastidiosus</name>
    <dbReference type="NCBI Taxonomy" id="486264"/>
    <lineage>
        <taxon>Bacteria</taxon>
        <taxon>Pseudomonadati</taxon>
        <taxon>Bacteroidota</taxon>
        <taxon>Cytophagia</taxon>
        <taxon>Cytophagales</taxon>
        <taxon>Hymenobacteraceae</taxon>
        <taxon>Hymenobacter</taxon>
    </lineage>
</organism>
<dbReference type="Pfam" id="PF20392">
    <property type="entry name" value="DUF6687"/>
    <property type="match status" value="1"/>
</dbReference>
<dbReference type="EMBL" id="BAABDJ010000009">
    <property type="protein sequence ID" value="GAA4004416.1"/>
    <property type="molecule type" value="Genomic_DNA"/>
</dbReference>
<proteinExistence type="predicted"/>
<sequence length="381" mass="42702">MPDCRREQLLFVILLVIDAALLKSFVPFARLRRQPTIVVDSMANGAALVLAHWRGAPTPAALRDDTSAGSVLRALRAPAPPGLDAAAVTANHFDVDGFLGVWSLLHPALALPHERLLRLAATLGDFRELDWTNPLADHALQLVCWLNAREQELFYPPFGAPAVRRREDEASAEKFAWFLPRFAAVLENPETGRAAWEPEYRRIKAAGAVIQSPRTQIRRYPEIGLVVVETPESLPYYALFGPTAGYDMVLSLYGGQRYEFEYKYTTWVDLESRPTLPRLPLHELAATLNARETTPHRWTFDGITDTGPLLRLAGSTLTKVQRYADPDQRPIPASSIRPAELEREVVAFFRAKYAIIPPRRYWTWAEIRAAGESAKVVQSSD</sequence>
<dbReference type="Proteomes" id="UP001500567">
    <property type="component" value="Unassembled WGS sequence"/>
</dbReference>
<accession>A0ABP7RZW0</accession>
<name>A0ABP7RZW0_9BACT</name>
<comment type="caution">
    <text evidence="1">The sequence shown here is derived from an EMBL/GenBank/DDBJ whole genome shotgun (WGS) entry which is preliminary data.</text>
</comment>
<dbReference type="RefSeq" id="WP_345072114.1">
    <property type="nucleotide sequence ID" value="NZ_BAABDJ010000009.1"/>
</dbReference>
<keyword evidence="2" id="KW-1185">Reference proteome</keyword>
<gene>
    <name evidence="1" type="ORF">GCM10022408_15250</name>
</gene>
<reference evidence="2" key="1">
    <citation type="journal article" date="2019" name="Int. J. Syst. Evol. Microbiol.">
        <title>The Global Catalogue of Microorganisms (GCM) 10K type strain sequencing project: providing services to taxonomists for standard genome sequencing and annotation.</title>
        <authorList>
            <consortium name="The Broad Institute Genomics Platform"/>
            <consortium name="The Broad Institute Genome Sequencing Center for Infectious Disease"/>
            <person name="Wu L."/>
            <person name="Ma J."/>
        </authorList>
    </citation>
    <scope>NUCLEOTIDE SEQUENCE [LARGE SCALE GENOMIC DNA]</scope>
    <source>
        <strain evidence="2">JCM 17224</strain>
    </source>
</reference>
<evidence type="ECO:0000313" key="1">
    <source>
        <dbReference type="EMBL" id="GAA4004416.1"/>
    </source>
</evidence>
<dbReference type="InterPro" id="IPR046509">
    <property type="entry name" value="DUF6687"/>
</dbReference>
<evidence type="ECO:0000313" key="2">
    <source>
        <dbReference type="Proteomes" id="UP001500567"/>
    </source>
</evidence>